<evidence type="ECO:0000313" key="2">
    <source>
        <dbReference type="Proteomes" id="UP000266066"/>
    </source>
</evidence>
<dbReference type="Proteomes" id="UP000266066">
    <property type="component" value="Unassembled WGS sequence"/>
</dbReference>
<reference evidence="1 2" key="1">
    <citation type="submission" date="2018-08" db="EMBL/GenBank/DDBJ databases">
        <title>A genome reference for cultivated species of the human gut microbiota.</title>
        <authorList>
            <person name="Zou Y."/>
            <person name="Xue W."/>
            <person name="Luo G."/>
        </authorList>
    </citation>
    <scope>NUCLEOTIDE SEQUENCE [LARGE SCALE GENOMIC DNA]</scope>
    <source>
        <strain evidence="1 2">AF25-15</strain>
    </source>
</reference>
<name>A0A395UXZ7_9FIRM</name>
<evidence type="ECO:0000313" key="1">
    <source>
        <dbReference type="EMBL" id="RGR53081.1"/>
    </source>
</evidence>
<dbReference type="AlphaFoldDB" id="A0A395UXZ7"/>
<organism evidence="1 2">
    <name type="scientific">Agathobacter rectalis</name>
    <dbReference type="NCBI Taxonomy" id="39491"/>
    <lineage>
        <taxon>Bacteria</taxon>
        <taxon>Bacillati</taxon>
        <taxon>Bacillota</taxon>
        <taxon>Clostridia</taxon>
        <taxon>Lachnospirales</taxon>
        <taxon>Lachnospiraceae</taxon>
        <taxon>Agathobacter</taxon>
    </lineage>
</organism>
<gene>
    <name evidence="1" type="ORF">DWY38_12390</name>
</gene>
<proteinExistence type="predicted"/>
<protein>
    <submittedName>
        <fullName evidence="1">Uncharacterized protein</fullName>
    </submittedName>
</protein>
<dbReference type="EMBL" id="QRUJ01000015">
    <property type="protein sequence ID" value="RGR53081.1"/>
    <property type="molecule type" value="Genomic_DNA"/>
</dbReference>
<dbReference type="RefSeq" id="WP_118392464.1">
    <property type="nucleotide sequence ID" value="NZ_QRUJ01000015.1"/>
</dbReference>
<comment type="caution">
    <text evidence="1">The sequence shown here is derived from an EMBL/GenBank/DDBJ whole genome shotgun (WGS) entry which is preliminary data.</text>
</comment>
<accession>A0A395UXZ7</accession>
<sequence>MDSYILMNGLCNQSVDCVSKEIRNLEECAWKKELGASLELIKKRLNIFPNGLWRLYHNAK</sequence>